<gene>
    <name evidence="2" type="ORF">EGYM00163_LOCUS52082</name>
</gene>
<protein>
    <recommendedName>
        <fullName evidence="3">Secreted protein</fullName>
    </recommendedName>
</protein>
<accession>A0A7S4GPH2</accession>
<evidence type="ECO:0000256" key="1">
    <source>
        <dbReference type="SAM" id="SignalP"/>
    </source>
</evidence>
<feature type="signal peptide" evidence="1">
    <location>
        <begin position="1"/>
        <end position="21"/>
    </location>
</feature>
<evidence type="ECO:0000313" key="2">
    <source>
        <dbReference type="EMBL" id="CAE0842844.1"/>
    </source>
</evidence>
<evidence type="ECO:0008006" key="3">
    <source>
        <dbReference type="Google" id="ProtNLM"/>
    </source>
</evidence>
<proteinExistence type="predicted"/>
<dbReference type="AlphaFoldDB" id="A0A7S4GPH2"/>
<keyword evidence="1" id="KW-0732">Signal</keyword>
<dbReference type="EMBL" id="HBJA01152231">
    <property type="protein sequence ID" value="CAE0842844.1"/>
    <property type="molecule type" value="Transcribed_RNA"/>
</dbReference>
<organism evidence="2">
    <name type="scientific">Eutreptiella gymnastica</name>
    <dbReference type="NCBI Taxonomy" id="73025"/>
    <lineage>
        <taxon>Eukaryota</taxon>
        <taxon>Discoba</taxon>
        <taxon>Euglenozoa</taxon>
        <taxon>Euglenida</taxon>
        <taxon>Spirocuta</taxon>
        <taxon>Euglenophyceae</taxon>
        <taxon>Eutreptiales</taxon>
        <taxon>Eutreptiaceae</taxon>
        <taxon>Eutreptiella</taxon>
    </lineage>
</organism>
<name>A0A7S4GPH2_9EUGL</name>
<reference evidence="2" key="1">
    <citation type="submission" date="2021-01" db="EMBL/GenBank/DDBJ databases">
        <authorList>
            <person name="Corre E."/>
            <person name="Pelletier E."/>
            <person name="Niang G."/>
            <person name="Scheremetjew M."/>
            <person name="Finn R."/>
            <person name="Kale V."/>
            <person name="Holt S."/>
            <person name="Cochrane G."/>
            <person name="Meng A."/>
            <person name="Brown T."/>
            <person name="Cohen L."/>
        </authorList>
    </citation>
    <scope>NUCLEOTIDE SEQUENCE</scope>
    <source>
        <strain evidence="2">CCMP1594</strain>
    </source>
</reference>
<feature type="chain" id="PRO_5031142551" description="Secreted protein" evidence="1">
    <location>
        <begin position="22"/>
        <end position="134"/>
    </location>
</feature>
<sequence length="134" mass="15012">MRKIDAFLWLVLSLLPLLSQSWSSVSVEVLPHRPHVSRSAEWRGVRAFFAAATPPFMTHMRCLQCAVSVGGSWAEAEAREDRWFCSAGQQACHGGCVFPPEVTGFAVGVSWTRTNVLPHWPLGLLVRLQKQQKR</sequence>